<reference evidence="2" key="2">
    <citation type="journal article" date="2022" name="Microbiol. Resour. Announc.">
        <title>Whole-Genome Sequence of Entomortierella parvispora E1425, a Mucoromycotan Fungus Associated with Burkholderiaceae-Related Endosymbiotic Bacteria.</title>
        <authorList>
            <person name="Herlambang A."/>
            <person name="Guo Y."/>
            <person name="Takashima Y."/>
            <person name="Narisawa K."/>
            <person name="Ohta H."/>
            <person name="Nishizawa T."/>
        </authorList>
    </citation>
    <scope>NUCLEOTIDE SEQUENCE</scope>
    <source>
        <strain evidence="2">E1425</strain>
    </source>
</reference>
<gene>
    <name evidence="2" type="ORF">EMPS_02151</name>
</gene>
<protein>
    <submittedName>
        <fullName evidence="2">Uncharacterized protein</fullName>
    </submittedName>
</protein>
<organism evidence="2 3">
    <name type="scientific">Entomortierella parvispora</name>
    <dbReference type="NCBI Taxonomy" id="205924"/>
    <lineage>
        <taxon>Eukaryota</taxon>
        <taxon>Fungi</taxon>
        <taxon>Fungi incertae sedis</taxon>
        <taxon>Mucoromycota</taxon>
        <taxon>Mortierellomycotina</taxon>
        <taxon>Mortierellomycetes</taxon>
        <taxon>Mortierellales</taxon>
        <taxon>Mortierellaceae</taxon>
        <taxon>Entomortierella</taxon>
    </lineage>
</organism>
<evidence type="ECO:0000256" key="1">
    <source>
        <dbReference type="SAM" id="MobiDB-lite"/>
    </source>
</evidence>
<feature type="compositionally biased region" description="Basic and acidic residues" evidence="1">
    <location>
        <begin position="362"/>
        <end position="372"/>
    </location>
</feature>
<dbReference type="Proteomes" id="UP000827284">
    <property type="component" value="Unassembled WGS sequence"/>
</dbReference>
<comment type="caution">
    <text evidence="2">The sequence shown here is derived from an EMBL/GenBank/DDBJ whole genome shotgun (WGS) entry which is preliminary data.</text>
</comment>
<proteinExistence type="predicted"/>
<evidence type="ECO:0000313" key="2">
    <source>
        <dbReference type="EMBL" id="GJJ69802.1"/>
    </source>
</evidence>
<feature type="region of interest" description="Disordered" evidence="1">
    <location>
        <begin position="77"/>
        <end position="134"/>
    </location>
</feature>
<feature type="compositionally biased region" description="Low complexity" evidence="1">
    <location>
        <begin position="113"/>
        <end position="128"/>
    </location>
</feature>
<name>A0A9P3LTG3_9FUNG</name>
<sequence>MFARQIDPFQAYNSALSAAQRHHKDLLEKEDLQHQHDLNQRLGQVQQPEMDASKRRKRSFVFEPDFLSALDSAAVDMAPSAGPKRPCKKARRSSTLSRPILSPHISSPELVHPAKSAPSTKKTSTASSHGPSIIDLSSGEELVALHVGESEHKRRRESNACSPDEDYLREVFDVQEDGSLCETMHHAPALPSPTKRARLEKPRPHLQFLDQSEPKDKSKYRGRMDHIRNRQTYRNNKSARSSAEMDAWMSDDEEPGTPLPIFKPESQALVRYQGPKSMSLAEGVDTLLKHRLIEDSNDIYSLQDPRGHELVLYRGYRGSDSLAEAKVHTTESSSTTVIEELDDADDDNATASNSATSLMDELQDKIMDMDLD</sequence>
<feature type="region of interest" description="Disordered" evidence="1">
    <location>
        <begin position="234"/>
        <end position="254"/>
    </location>
</feature>
<dbReference type="EMBL" id="BQFW01000003">
    <property type="protein sequence ID" value="GJJ69802.1"/>
    <property type="molecule type" value="Genomic_DNA"/>
</dbReference>
<reference evidence="2" key="1">
    <citation type="submission" date="2021-11" db="EMBL/GenBank/DDBJ databases">
        <authorList>
            <person name="Herlambang A."/>
            <person name="Guo Y."/>
            <person name="Takashima Y."/>
            <person name="Nishizawa T."/>
        </authorList>
    </citation>
    <scope>NUCLEOTIDE SEQUENCE</scope>
    <source>
        <strain evidence="2">E1425</strain>
    </source>
</reference>
<accession>A0A9P3LTG3</accession>
<evidence type="ECO:0000313" key="3">
    <source>
        <dbReference type="Proteomes" id="UP000827284"/>
    </source>
</evidence>
<keyword evidence="3" id="KW-1185">Reference proteome</keyword>
<feature type="compositionally biased region" description="Acidic residues" evidence="1">
    <location>
        <begin position="339"/>
        <end position="348"/>
    </location>
</feature>
<dbReference type="OrthoDB" id="2419673at2759"/>
<dbReference type="AlphaFoldDB" id="A0A9P3LTG3"/>
<feature type="region of interest" description="Disordered" evidence="1">
    <location>
        <begin position="326"/>
        <end position="372"/>
    </location>
</feature>